<evidence type="ECO:0000313" key="1">
    <source>
        <dbReference type="EMBL" id="PIV64537.1"/>
    </source>
</evidence>
<dbReference type="Gene3D" id="3.20.20.140">
    <property type="entry name" value="Metal-dependent hydrolases"/>
    <property type="match status" value="1"/>
</dbReference>
<dbReference type="PANTHER" id="PTHR40084:SF1">
    <property type="entry name" value="PHOSPHOTRANSFERASE"/>
    <property type="match status" value="1"/>
</dbReference>
<keyword evidence="1" id="KW-0067">ATP-binding</keyword>
<dbReference type="InterPro" id="IPR016195">
    <property type="entry name" value="Pol/histidinol_Pase-like"/>
</dbReference>
<reference evidence="2" key="1">
    <citation type="submission" date="2017-09" db="EMBL/GenBank/DDBJ databases">
        <title>Depth-based differentiation of microbial function through sediment-hosted aquifers and enrichment of novel symbionts in the deep terrestrial subsurface.</title>
        <authorList>
            <person name="Probst A.J."/>
            <person name="Ladd B."/>
            <person name="Jarett J.K."/>
            <person name="Geller-Mcgrath D.E."/>
            <person name="Sieber C.M.K."/>
            <person name="Emerson J.B."/>
            <person name="Anantharaman K."/>
            <person name="Thomas B.C."/>
            <person name="Malmstrom R."/>
            <person name="Stieglmeier M."/>
            <person name="Klingl A."/>
            <person name="Woyke T."/>
            <person name="Ryan C.M."/>
            <person name="Banfield J.F."/>
        </authorList>
    </citation>
    <scope>NUCLEOTIDE SEQUENCE [LARGE SCALE GENOMIC DNA]</scope>
</reference>
<dbReference type="GO" id="GO:0004386">
    <property type="term" value="F:helicase activity"/>
    <property type="evidence" value="ECO:0007669"/>
    <property type="project" value="UniProtKB-KW"/>
</dbReference>
<comment type="caution">
    <text evidence="1">The sequence shown here is derived from an EMBL/GenBank/DDBJ whole genome shotgun (WGS) entry which is preliminary data.</text>
</comment>
<dbReference type="EMBL" id="PETL01000083">
    <property type="protein sequence ID" value="PIV64537.1"/>
    <property type="molecule type" value="Genomic_DNA"/>
</dbReference>
<dbReference type="PANTHER" id="PTHR40084">
    <property type="entry name" value="PHOSPHOHYDROLASE, PHP FAMILY"/>
    <property type="match status" value="1"/>
</dbReference>
<keyword evidence="1" id="KW-0378">Hydrolase</keyword>
<protein>
    <submittedName>
        <fullName evidence="1">DNA helicase UvrD</fullName>
    </submittedName>
</protein>
<name>A0A2M7E9X2_9BACT</name>
<keyword evidence="1" id="KW-0347">Helicase</keyword>
<evidence type="ECO:0000313" key="2">
    <source>
        <dbReference type="Proteomes" id="UP000228886"/>
    </source>
</evidence>
<proteinExistence type="predicted"/>
<gene>
    <name evidence="1" type="ORF">COS11_01660</name>
</gene>
<dbReference type="AlphaFoldDB" id="A0A2M7E9X2"/>
<dbReference type="CDD" id="cd19067">
    <property type="entry name" value="PfuEndoQ-like"/>
    <property type="match status" value="1"/>
</dbReference>
<dbReference type="Proteomes" id="UP000228886">
    <property type="component" value="Unassembled WGS sequence"/>
</dbReference>
<organism evidence="1 2">
    <name type="scientific">bacterium (Candidatus Ratteibacteria) CG01_land_8_20_14_3_00_40_19</name>
    <dbReference type="NCBI Taxonomy" id="2014290"/>
    <lineage>
        <taxon>Bacteria</taxon>
        <taxon>Candidatus Ratteibacteria</taxon>
    </lineage>
</organism>
<accession>A0A2M7E9X2</accession>
<keyword evidence="1" id="KW-0547">Nucleotide-binding</keyword>
<dbReference type="SUPFAM" id="SSF89550">
    <property type="entry name" value="PHP domain-like"/>
    <property type="match status" value="1"/>
</dbReference>
<sequence length="405" mass="45499">MFICDFHLHSKYSRATSSNMDLENLSFWAKRKGINLLGTGDFTHPIWLEELKKKLKPAGEGIYEYEGTKFILTAEVCNIFAKKGKIKKIHNVIFLPSLNKVLKLNERLERFGELGVDGRPILHLEAAELVKIVGGIEPSGFVVPAHIWTPHFSIFGANSGFDTIFEGYGKETKNIFALETGLSSDPPMNWRLSTLDNYTLISNSDAHSPSRIGREANVFKEPLDYPGIRQVLEKKDREKFLYTIEYFPQEGKYHFDGHRNCKACLSPEESGKNQNRCPVCGKQVTIGVMHRIVDLADREENFVPANSIPCKHLIPLEQIIASILKKGVASKTVQDQYLQVINRMGSELEVLLEVSGGELTGNLPADLARAIIKARKGELNLRPGYDGEYGKVEIPLGEGQQQRLF</sequence>